<evidence type="ECO:0000313" key="4">
    <source>
        <dbReference type="Proteomes" id="UP001156441"/>
    </source>
</evidence>
<dbReference type="RefSeq" id="WP_260192514.1">
    <property type="nucleotide sequence ID" value="NZ_JAFFZE010000014.1"/>
</dbReference>
<dbReference type="EMBL" id="JAFFZE010000014">
    <property type="protein sequence ID" value="MCT2585061.1"/>
    <property type="molecule type" value="Genomic_DNA"/>
</dbReference>
<keyword evidence="2" id="KW-0472">Membrane</keyword>
<comment type="caution">
    <text evidence="3">The sequence shown here is derived from an EMBL/GenBank/DDBJ whole genome shotgun (WGS) entry which is preliminary data.</text>
</comment>
<keyword evidence="4" id="KW-1185">Reference proteome</keyword>
<feature type="transmembrane region" description="Helical" evidence="2">
    <location>
        <begin position="41"/>
        <end position="62"/>
    </location>
</feature>
<evidence type="ECO:0000256" key="2">
    <source>
        <dbReference type="SAM" id="Phobius"/>
    </source>
</evidence>
<evidence type="ECO:0000256" key="1">
    <source>
        <dbReference type="SAM" id="MobiDB-lite"/>
    </source>
</evidence>
<feature type="region of interest" description="Disordered" evidence="1">
    <location>
        <begin position="1"/>
        <end position="30"/>
    </location>
</feature>
<proteinExistence type="predicted"/>
<dbReference type="Proteomes" id="UP001156441">
    <property type="component" value="Unassembled WGS sequence"/>
</dbReference>
<dbReference type="SUPFAM" id="SSF89372">
    <property type="entry name" value="Fucose-specific lectin"/>
    <property type="match status" value="1"/>
</dbReference>
<keyword evidence="2" id="KW-0812">Transmembrane</keyword>
<evidence type="ECO:0000313" key="3">
    <source>
        <dbReference type="EMBL" id="MCT2585061.1"/>
    </source>
</evidence>
<accession>A0ABT2JBB2</accession>
<name>A0ABT2JBB2_9PSEU</name>
<reference evidence="3 4" key="1">
    <citation type="submission" date="2021-02" db="EMBL/GenBank/DDBJ databases">
        <title>Actinophytocola xerophila sp. nov., isolated from soil of cotton cropping field.</title>
        <authorList>
            <person name="Huang R."/>
            <person name="Chen X."/>
            <person name="Ge X."/>
            <person name="Liu W."/>
        </authorList>
    </citation>
    <scope>NUCLEOTIDE SEQUENCE [LARGE SCALE GENOMIC DNA]</scope>
    <source>
        <strain evidence="3 4">S1-96</strain>
    </source>
</reference>
<sequence length="452" mass="47733">MDTRDLTNALREATDDIEPPPGFTDSVVHGGRHRRTRTRRAVTAAVAGTAVLTAAVAVAVVVPTQGAGPLPPGVSKTERAPKADMRLNLSGGELVHEQAVVSQVVEAWNTGMTGAPVNPDGALDDRLGEPHVYWAGETPYGVAALVMQTVRLPGDDRVPPEQQGQERVVTGLVAPAPGTDEPRLLGVQVDAPGQLGYFLLPDDRTVLAVAPPHVPGGLSISPEIRYAGNGTSSRAWTEVPIDGGAGVLQLPEGTNVHNVRLVAGRPDEPENAKLGGHLPLLRTATYPDPAPEPAFHGLGWNGTLVAGEPRDLSRTPEDVFVTAVRDGNVLDPWSYVPRAPEWTVVAGLADGTTVVLGEWQELDHPAYLYAVTLRPGGYEVARVARVSEVDPERPLPVVYRVPGGQEVVVAARGQQLSYRTADDGTWSQPVADAALVPADTVSVRVGDEVVDL</sequence>
<gene>
    <name evidence="3" type="ORF">JT362_18255</name>
</gene>
<keyword evidence="2" id="KW-1133">Transmembrane helix</keyword>
<organism evidence="3 4">
    <name type="scientific">Actinophytocola gossypii</name>
    <dbReference type="NCBI Taxonomy" id="2812003"/>
    <lineage>
        <taxon>Bacteria</taxon>
        <taxon>Bacillati</taxon>
        <taxon>Actinomycetota</taxon>
        <taxon>Actinomycetes</taxon>
        <taxon>Pseudonocardiales</taxon>
        <taxon>Pseudonocardiaceae</taxon>
    </lineage>
</organism>
<protein>
    <submittedName>
        <fullName evidence="3">Uncharacterized protein</fullName>
    </submittedName>
</protein>